<evidence type="ECO:0000256" key="1">
    <source>
        <dbReference type="ARBA" id="ARBA00023054"/>
    </source>
</evidence>
<dbReference type="Gene3D" id="2.30.29.30">
    <property type="entry name" value="Pleckstrin-homology domain (PH domain)/Phosphotyrosine-binding domain (PTB)"/>
    <property type="match status" value="1"/>
</dbReference>
<dbReference type="InterPro" id="IPR012966">
    <property type="entry name" value="AHD"/>
</dbReference>
<feature type="region of interest" description="Disordered" evidence="2">
    <location>
        <begin position="925"/>
        <end position="946"/>
    </location>
</feature>
<feature type="compositionally biased region" description="Polar residues" evidence="2">
    <location>
        <begin position="317"/>
        <end position="352"/>
    </location>
</feature>
<dbReference type="SMART" id="SM00233">
    <property type="entry name" value="PH"/>
    <property type="match status" value="1"/>
</dbReference>
<dbReference type="FunFam" id="2.30.29.30:FF:000111">
    <property type="entry name" value="anillin isoform X1"/>
    <property type="match status" value="1"/>
</dbReference>
<dbReference type="InterPro" id="IPR001849">
    <property type="entry name" value="PH_domain"/>
</dbReference>
<feature type="region of interest" description="Disordered" evidence="2">
    <location>
        <begin position="470"/>
        <end position="506"/>
    </location>
</feature>
<evidence type="ECO:0000259" key="3">
    <source>
        <dbReference type="PROSITE" id="PS50003"/>
    </source>
</evidence>
<feature type="region of interest" description="Disordered" evidence="2">
    <location>
        <begin position="1"/>
        <end position="54"/>
    </location>
</feature>
<dbReference type="SUPFAM" id="SSF50729">
    <property type="entry name" value="PH domain-like"/>
    <property type="match status" value="1"/>
</dbReference>
<gene>
    <name evidence="4" type="ORF">OCBIM_22026474mg</name>
</gene>
<feature type="compositionally biased region" description="Polar residues" evidence="2">
    <location>
        <begin position="360"/>
        <end position="372"/>
    </location>
</feature>
<dbReference type="InterPro" id="IPR037840">
    <property type="entry name" value="PH_Anillin"/>
</dbReference>
<feature type="compositionally biased region" description="Basic and acidic residues" evidence="2">
    <location>
        <begin position="804"/>
        <end position="818"/>
    </location>
</feature>
<dbReference type="CDD" id="cd01263">
    <property type="entry name" value="PH_anillin"/>
    <property type="match status" value="1"/>
</dbReference>
<reference evidence="4" key="1">
    <citation type="submission" date="2015-07" db="EMBL/GenBank/DDBJ databases">
        <title>MeaNS - Measles Nucleotide Surveillance Program.</title>
        <authorList>
            <person name="Tran T."/>
            <person name="Druce J."/>
        </authorList>
    </citation>
    <scope>NUCLEOTIDE SEQUENCE</scope>
    <source>
        <strain evidence="4">UCB-OBI-ISO-001</strain>
        <tissue evidence="4">Gonad</tissue>
    </source>
</reference>
<dbReference type="GO" id="GO:0031106">
    <property type="term" value="P:septin ring organization"/>
    <property type="evidence" value="ECO:0007669"/>
    <property type="project" value="TreeGrafter"/>
</dbReference>
<protein>
    <recommendedName>
        <fullName evidence="3">PH domain-containing protein</fullName>
    </recommendedName>
</protein>
<feature type="region of interest" description="Disordered" evidence="2">
    <location>
        <begin position="804"/>
        <end position="835"/>
    </location>
</feature>
<accession>A0A0L8GX63</accession>
<organism evidence="4">
    <name type="scientific">Octopus bimaculoides</name>
    <name type="common">California two-spotted octopus</name>
    <dbReference type="NCBI Taxonomy" id="37653"/>
    <lineage>
        <taxon>Eukaryota</taxon>
        <taxon>Metazoa</taxon>
        <taxon>Spiralia</taxon>
        <taxon>Lophotrochozoa</taxon>
        <taxon>Mollusca</taxon>
        <taxon>Cephalopoda</taxon>
        <taxon>Coleoidea</taxon>
        <taxon>Octopodiformes</taxon>
        <taxon>Octopoda</taxon>
        <taxon>Incirrata</taxon>
        <taxon>Octopodidae</taxon>
        <taxon>Octopus</taxon>
    </lineage>
</organism>
<feature type="domain" description="PH" evidence="3">
    <location>
        <begin position="1204"/>
        <end position="1328"/>
    </location>
</feature>
<dbReference type="InterPro" id="IPR051364">
    <property type="entry name" value="Cytokinesis/Rho-signaling"/>
</dbReference>
<dbReference type="GO" id="GO:0000915">
    <property type="term" value="P:actomyosin contractile ring assembly"/>
    <property type="evidence" value="ECO:0007669"/>
    <property type="project" value="TreeGrafter"/>
</dbReference>
<dbReference type="PANTHER" id="PTHR21538">
    <property type="entry name" value="ANILLIN/RHOTEKIN RTKN"/>
    <property type="match status" value="1"/>
</dbReference>
<feature type="compositionally biased region" description="Low complexity" evidence="2">
    <location>
        <begin position="195"/>
        <end position="210"/>
    </location>
</feature>
<feature type="region of interest" description="Disordered" evidence="2">
    <location>
        <begin position="165"/>
        <end position="436"/>
    </location>
</feature>
<dbReference type="STRING" id="37653.A0A0L8GX63"/>
<sequence length="1348" mass="150644">MDEETRKIIERTKERREKLKMMSETDGTHRRRRPLSEDMSANIETVQDDDSPKRQCLRSAEQNIKPDTPAIRGVQSRRNDLTTLCLSSDDGDYVPVPVPRKSLCQEENRDPNQEVFKPQCRSRLAKLAQRINAWDDDYSKHETVGLFSRPNSVHSVDRERDIPMTTAFTEVPLETRDSRSRSAAPVAPHMRSPRSKSAAPIASAPATPVPVRSKSPGPSYAPRSPAPVAPRLMPSDDLETAIETMSRQQKPLRNNKKIPYTAKGSGHDHLQDIPSGIPVNARGLNDSLTQGETTDDEPTNKPVSERLAKWSKKVSATEINCASPSKSENTQPNSKTTTPMGNRCSQNLSSKVAQLEKSLGISSTPKQNRAAFSNQQSSQSSGSSSVQINSVSSSAPSSATHNTPAAEPINGKNKQGNKRRESFEPTSQSVSERMAEWQKKVNTLEAVTEKEPTAYPVNARMSAWEQVTASGSTESNKMIKPKGTTLPCPTTTPSRPVSANIPTSACIPKSPGMARKFESPVVKSNSVDAKSKPLSPSKASCAMKAIQQRLFETQQSTTTQSLAERIRQERMAELKVLENRWHNGILKDNTVKSDQESDVNEPSATVPNEKKTGQMVATSGIPPPPPPSLPALSKTTASATSSKTTTTASTGESSSIFKLVAVPEKKSALVNSEDTPLKSVVKQVRFEDSFESSDDYYGYGHYQESSIDDISDETDAERTLESHQDLQYMEQDFEDDYYSSSEENEALCRAAAAQNNMSHPDNDESDDVSISAFVPESVRQQYKLSLQTESSTNIIELAKRQQHLEKSKNRKYQPHDNIDSTDDTLDEDYDSDEMESMATTSVDDLIDDALDSDTDDNRLQTTPIQSANKRGSHLLATCTDSCYDDTTTDDDVVMRKRSPLMYSISMYRSKRFSNNTTPVQKIVRNSRPMSSEEELEREKPKEDSRKSILERIKQLSNQVSLEQTVILQTSNALNQCCTEGSNFSGSAQQVECHKLLLIACQKRRAYLEEIQRLKASNCLNPFGPGTKGTLAISDIRLPLKKDFVSRMSTVYDLNVFYYVILIRNGPQVFTTQLISTHDPMVRGSLDFPNMIKMTDITSKFQVTLELYEMCWCHKKYFKASNTLCKVVGVRHDIQLQKTCKMKQTISSNPAGPTSIHSSSFTLTWSTSLKMSNIDKNSFTMDRVPYDAPLIGSIYLRMKCNMETNVSESGFLTMFEDVSGLGAWHRRWCALSGNKMKYWKYPDDENRKDPIGYIDLKRCITEKVGLISRDICARPNTFEMCTVRPLRPGEEDTLVTRKHHTMATIRHMLSADTKEERILWCNKLNEALDNIRAWQVDALKPIKVPSHAV</sequence>
<dbReference type="EMBL" id="KQ420055">
    <property type="protein sequence ID" value="KOF81444.1"/>
    <property type="molecule type" value="Genomic_DNA"/>
</dbReference>
<dbReference type="PROSITE" id="PS50003">
    <property type="entry name" value="PH_DOMAIN"/>
    <property type="match status" value="1"/>
</dbReference>
<dbReference type="Pfam" id="PF00169">
    <property type="entry name" value="PH"/>
    <property type="match status" value="1"/>
</dbReference>
<feature type="compositionally biased region" description="Basic and acidic residues" evidence="2">
    <location>
        <begin position="936"/>
        <end position="946"/>
    </location>
</feature>
<dbReference type="GO" id="GO:0005826">
    <property type="term" value="C:actomyosin contractile ring"/>
    <property type="evidence" value="ECO:0007669"/>
    <property type="project" value="TreeGrafter"/>
</dbReference>
<evidence type="ECO:0000256" key="2">
    <source>
        <dbReference type="SAM" id="MobiDB-lite"/>
    </source>
</evidence>
<dbReference type="GO" id="GO:0000281">
    <property type="term" value="P:mitotic cytokinesis"/>
    <property type="evidence" value="ECO:0007669"/>
    <property type="project" value="TreeGrafter"/>
</dbReference>
<feature type="compositionally biased region" description="Acidic residues" evidence="2">
    <location>
        <begin position="819"/>
        <end position="835"/>
    </location>
</feature>
<feature type="compositionally biased region" description="Basic and acidic residues" evidence="2">
    <location>
        <begin position="1"/>
        <end position="28"/>
    </location>
</feature>
<feature type="compositionally biased region" description="Polar residues" evidence="2">
    <location>
        <begin position="487"/>
        <end position="503"/>
    </location>
</feature>
<feature type="region of interest" description="Disordered" evidence="2">
    <location>
        <begin position="587"/>
        <end position="654"/>
    </location>
</feature>
<proteinExistence type="predicted"/>
<feature type="compositionally biased region" description="Low complexity" evidence="2">
    <location>
        <begin position="373"/>
        <end position="399"/>
    </location>
</feature>
<dbReference type="InterPro" id="IPR011993">
    <property type="entry name" value="PH-like_dom_sf"/>
</dbReference>
<dbReference type="OrthoDB" id="5915976at2759"/>
<feature type="compositionally biased region" description="Polar residues" evidence="2">
    <location>
        <begin position="243"/>
        <end position="252"/>
    </location>
</feature>
<dbReference type="PANTHER" id="PTHR21538:SF23">
    <property type="entry name" value="ANILLIN"/>
    <property type="match status" value="1"/>
</dbReference>
<dbReference type="Pfam" id="PF08174">
    <property type="entry name" value="Anillin"/>
    <property type="match status" value="1"/>
</dbReference>
<evidence type="ECO:0000313" key="4">
    <source>
        <dbReference type="EMBL" id="KOF81444.1"/>
    </source>
</evidence>
<feature type="compositionally biased region" description="Low complexity" evidence="2">
    <location>
        <begin position="633"/>
        <end position="654"/>
    </location>
</feature>
<keyword evidence="1" id="KW-0175">Coiled coil</keyword>
<name>A0A0L8GX63_OCTBM</name>